<dbReference type="InterPro" id="IPR015178">
    <property type="entry name" value="A-amylase/a-glucTrfase_central"/>
</dbReference>
<dbReference type="GO" id="GO:0005576">
    <property type="term" value="C:extracellular region"/>
    <property type="evidence" value="ECO:0007669"/>
    <property type="project" value="TreeGrafter"/>
</dbReference>
<feature type="domain" description="Glycoside hydrolase family 57 N-terminal" evidence="3">
    <location>
        <begin position="9"/>
        <end position="270"/>
    </location>
</feature>
<comment type="similarity">
    <text evidence="1">Belongs to the glycosyl hydrolase 57 family.</text>
</comment>
<dbReference type="InterPro" id="IPR014718">
    <property type="entry name" value="GH-type_carb-bd"/>
</dbReference>
<dbReference type="Gene3D" id="3.20.110.20">
    <property type="match status" value="1"/>
</dbReference>
<gene>
    <name evidence="6" type="ORF">DIT97_02500</name>
</gene>
<evidence type="ECO:0000259" key="4">
    <source>
        <dbReference type="Pfam" id="PF09094"/>
    </source>
</evidence>
<sequence length="731" mass="82703">MGCRLRLVLVIHNHQPVGNFEGVFEESYQNSYQPFLDVLSEYPDIPFSLHTSGSLMEWLVEAHPEYIDRVRGLAESGQVEILGGPFYEPILAGIPRCDRIGQITAYSDYLKKLFGTPVRGMWVPERVWEQSFVSDLVDAGMEFTLLDDSHFSAAGIRADKMHGYYLSEDEGRLLKIFPDNETLRYQIPFTDPVETIHYLKEIADHHPHSVVVFGDDGEKFGAWPGTFDHVYRDGWLKKFLDLLRQNSDWLKVTTLSESVDTVSPLGSCYLPDASYREMNEWALSSERQLELAELKEKFAEAEGFDRLKPYLRGGFWRNFRVKYAELNEMYTRMLHVSNRLQSLEETGVDAEDLPALHEARTELYRAQCNCPYWHGAFGGLYLPHLRNAIYKHLISADTLLEKITHRDANWLAVEVGDFNLDARKEIRMASNRLVCYLAPAQGGHLYELDVRGAKHNLLATLDRRPEPYHDIIRQAAIEQQQGSQNGEDIGKIHNAVRFKQPGLEKKLQYDHTPRKSLVDHFFQPGVDLETVIQGGGEVGDFVQGVYLSSLKRTDEDCEVRMVRKGYVGPYEIELTKTVSLAKNASGSLEIHYELSHLPAEVPLNFGVEFNFAGMAAGASDRYYYNHLGKQLGQLESKLDLEKTDRIGLVDEWLGLDAALDLSAPASIWTFPIETISQSEGGYELVHQSSVVIPHWEFVADENGRWSVTITLSMDTSAAQAKALSEAAASGA</sequence>
<dbReference type="Pfam" id="PF03065">
    <property type="entry name" value="Glyco_hydro_57"/>
    <property type="match status" value="1"/>
</dbReference>
<reference evidence="6 7" key="1">
    <citation type="journal article" date="2018" name="Nat. Biotechnol.">
        <title>A standardized bacterial taxonomy based on genome phylogeny substantially revises the tree of life.</title>
        <authorList>
            <person name="Parks D.H."/>
            <person name="Chuvochina M."/>
            <person name="Waite D.W."/>
            <person name="Rinke C."/>
            <person name="Skarshewski A."/>
            <person name="Chaumeil P.A."/>
            <person name="Hugenholtz P."/>
        </authorList>
    </citation>
    <scope>NUCLEOTIDE SEQUENCE [LARGE SCALE GENOMIC DNA]</scope>
    <source>
        <strain evidence="6">UBA9375</strain>
    </source>
</reference>
<organism evidence="6 7">
    <name type="scientific">Gimesia maris</name>
    <dbReference type="NCBI Taxonomy" id="122"/>
    <lineage>
        <taxon>Bacteria</taxon>
        <taxon>Pseudomonadati</taxon>
        <taxon>Planctomycetota</taxon>
        <taxon>Planctomycetia</taxon>
        <taxon>Planctomycetales</taxon>
        <taxon>Planctomycetaceae</taxon>
        <taxon>Gimesia</taxon>
    </lineage>
</organism>
<dbReference type="AlphaFoldDB" id="A0A3D3QZG4"/>
<dbReference type="InterPro" id="IPR028995">
    <property type="entry name" value="Glyco_hydro_57/38_cen_sf"/>
</dbReference>
<accession>A0A3D3QZG4</accession>
<dbReference type="PANTHER" id="PTHR41695:SF1">
    <property type="entry name" value="1,4-ALPHA-GLUCAN BRANCHING ENZYME TK1436"/>
    <property type="match status" value="1"/>
</dbReference>
<dbReference type="EMBL" id="DQAY01000019">
    <property type="protein sequence ID" value="HCO21983.1"/>
    <property type="molecule type" value="Genomic_DNA"/>
</dbReference>
<dbReference type="SUPFAM" id="SSF88688">
    <property type="entry name" value="Families 57/38 glycoside transferase middle domain"/>
    <property type="match status" value="1"/>
</dbReference>
<dbReference type="InterPro" id="IPR011013">
    <property type="entry name" value="Gal_mutarotase_sf_dom"/>
</dbReference>
<comment type="caution">
    <text evidence="6">The sequence shown here is derived from an EMBL/GenBank/DDBJ whole genome shotgun (WGS) entry which is preliminary data.</text>
</comment>
<dbReference type="InterPro" id="IPR015179">
    <property type="entry name" value="A-amylase/a-glucTrfase_C"/>
</dbReference>
<dbReference type="GO" id="GO:0003844">
    <property type="term" value="F:1,4-alpha-glucan branching enzyme activity"/>
    <property type="evidence" value="ECO:0007669"/>
    <property type="project" value="InterPro"/>
</dbReference>
<name>A0A3D3QZG4_9PLAN</name>
<dbReference type="InterPro" id="IPR040042">
    <property type="entry name" value="Branching_enz_MT3115-like"/>
</dbReference>
<evidence type="ECO:0000313" key="6">
    <source>
        <dbReference type="EMBL" id="HCO21983.1"/>
    </source>
</evidence>
<protein>
    <submittedName>
        <fullName evidence="6">Alpha-amylase</fullName>
    </submittedName>
</protein>
<keyword evidence="2" id="KW-0119">Carbohydrate metabolism</keyword>
<dbReference type="Proteomes" id="UP000263642">
    <property type="component" value="Unassembled WGS sequence"/>
</dbReference>
<feature type="domain" description="Alpha-amylase/4-alpha-glucanotransferase central" evidence="4">
    <location>
        <begin position="314"/>
        <end position="400"/>
    </location>
</feature>
<dbReference type="CDD" id="cd10793">
    <property type="entry name" value="GH57N_TLGT_like"/>
    <property type="match status" value="1"/>
</dbReference>
<evidence type="ECO:0000259" key="5">
    <source>
        <dbReference type="Pfam" id="PF09095"/>
    </source>
</evidence>
<dbReference type="SUPFAM" id="SSF74650">
    <property type="entry name" value="Galactose mutarotase-like"/>
    <property type="match status" value="1"/>
</dbReference>
<dbReference type="GO" id="GO:0030979">
    <property type="term" value="P:alpha-glucan biosynthetic process"/>
    <property type="evidence" value="ECO:0007669"/>
    <property type="project" value="InterPro"/>
</dbReference>
<evidence type="ECO:0000259" key="3">
    <source>
        <dbReference type="Pfam" id="PF03065"/>
    </source>
</evidence>
<dbReference type="InterPro" id="IPR004300">
    <property type="entry name" value="Glyco_hydro_57_N"/>
</dbReference>
<dbReference type="Gene3D" id="2.70.98.10">
    <property type="match status" value="1"/>
</dbReference>
<dbReference type="PANTHER" id="PTHR41695">
    <property type="entry name" value="1,4-ALPHA-GLUCAN BRANCHING ENZYME RV3031-RELATED"/>
    <property type="match status" value="1"/>
</dbReference>
<evidence type="ECO:0000256" key="1">
    <source>
        <dbReference type="ARBA" id="ARBA00006821"/>
    </source>
</evidence>
<dbReference type="SUPFAM" id="SSF88713">
    <property type="entry name" value="Glycoside hydrolase/deacetylase"/>
    <property type="match status" value="1"/>
</dbReference>
<proteinExistence type="inferred from homology"/>
<dbReference type="Pfam" id="PF09095">
    <property type="entry name" value="AmyA-gluTrfs_C"/>
    <property type="match status" value="1"/>
</dbReference>
<dbReference type="InterPro" id="IPR011330">
    <property type="entry name" value="Glyco_hydro/deAcase_b/a-brl"/>
</dbReference>
<dbReference type="Pfam" id="PF09094">
    <property type="entry name" value="AmyA-A_glucT_m"/>
    <property type="match status" value="1"/>
</dbReference>
<evidence type="ECO:0000256" key="2">
    <source>
        <dbReference type="ARBA" id="ARBA00023277"/>
    </source>
</evidence>
<evidence type="ECO:0000313" key="7">
    <source>
        <dbReference type="Proteomes" id="UP000263642"/>
    </source>
</evidence>
<feature type="domain" description="Alpha-amylase/4-alpha-glucanotransferase C-terminal" evidence="5">
    <location>
        <begin position="417"/>
        <end position="709"/>
    </location>
</feature>
<dbReference type="GO" id="GO:0030246">
    <property type="term" value="F:carbohydrate binding"/>
    <property type="evidence" value="ECO:0007669"/>
    <property type="project" value="InterPro"/>
</dbReference>